<dbReference type="InterPro" id="IPR023203">
    <property type="entry name" value="TTHA0068_sf"/>
</dbReference>
<keyword evidence="2" id="KW-1185">Reference proteome</keyword>
<organism evidence="1 2">
    <name type="scientific">Leptolyngbya boryana NIES-2135</name>
    <dbReference type="NCBI Taxonomy" id="1973484"/>
    <lineage>
        <taxon>Bacteria</taxon>
        <taxon>Bacillati</taxon>
        <taxon>Cyanobacteriota</taxon>
        <taxon>Cyanophyceae</taxon>
        <taxon>Leptolyngbyales</taxon>
        <taxon>Leptolyngbyaceae</taxon>
        <taxon>Leptolyngbya group</taxon>
        <taxon>Leptolyngbya</taxon>
    </lineage>
</organism>
<dbReference type="EMBL" id="AP018203">
    <property type="protein sequence ID" value="BAY53548.1"/>
    <property type="molecule type" value="Genomic_DNA"/>
</dbReference>
<dbReference type="Gene3D" id="1.10.3450.10">
    <property type="entry name" value="TTHA0068-like"/>
    <property type="match status" value="1"/>
</dbReference>
<dbReference type="InterPro" id="IPR005500">
    <property type="entry name" value="DUF309"/>
</dbReference>
<protein>
    <recommendedName>
        <fullName evidence="3">DUF309 domain-containing protein</fullName>
    </recommendedName>
</protein>
<accession>A0A1Z4JA59</accession>
<dbReference type="PANTHER" id="PTHR34796:SF1">
    <property type="entry name" value="EXPRESSED PROTEIN"/>
    <property type="match status" value="1"/>
</dbReference>
<reference evidence="1 2" key="1">
    <citation type="submission" date="2017-06" db="EMBL/GenBank/DDBJ databases">
        <title>Genome sequencing of cyanobaciteial culture collection at National Institute for Environmental Studies (NIES).</title>
        <authorList>
            <person name="Hirose Y."/>
            <person name="Shimura Y."/>
            <person name="Fujisawa T."/>
            <person name="Nakamura Y."/>
            <person name="Kawachi M."/>
        </authorList>
    </citation>
    <scope>NUCLEOTIDE SEQUENCE [LARGE SCALE GENOMIC DNA]</scope>
    <source>
        <strain evidence="1 2">NIES-2135</strain>
    </source>
</reference>
<evidence type="ECO:0008006" key="3">
    <source>
        <dbReference type="Google" id="ProtNLM"/>
    </source>
</evidence>
<evidence type="ECO:0000313" key="2">
    <source>
        <dbReference type="Proteomes" id="UP000217895"/>
    </source>
</evidence>
<dbReference type="PANTHER" id="PTHR34796">
    <property type="entry name" value="EXPRESSED PROTEIN"/>
    <property type="match status" value="1"/>
</dbReference>
<dbReference type="AlphaFoldDB" id="A0A1Z4JA59"/>
<evidence type="ECO:0000313" key="1">
    <source>
        <dbReference type="EMBL" id="BAY53548.1"/>
    </source>
</evidence>
<gene>
    <name evidence="1" type="ORF">NIES2135_03540</name>
</gene>
<sequence>MDTDIPEEFWQGIEQFNQGEFYACHDTLEAIWIEAPVVDKKFYQGILQIAVGLYHLGNYNWRGAVILIGEGLNRLSDYQPEYGGIEVEQLVEDVSALLSEIQAAGQDRVDQIVLTDDPPLESVDKIFLRPPIIQKITANR</sequence>
<dbReference type="Proteomes" id="UP000217895">
    <property type="component" value="Chromosome"/>
</dbReference>
<proteinExistence type="predicted"/>
<dbReference type="Pfam" id="PF03745">
    <property type="entry name" value="DUF309"/>
    <property type="match status" value="1"/>
</dbReference>
<dbReference type="SUPFAM" id="SSF140663">
    <property type="entry name" value="TTHA0068-like"/>
    <property type="match status" value="1"/>
</dbReference>
<name>A0A1Z4JA59_LEPBY</name>